<accession>A0A0D1JCZ1</accession>
<dbReference type="EMBL" id="JWHT01000080">
    <property type="protein sequence ID" value="KIU19433.1"/>
    <property type="molecule type" value="Genomic_DNA"/>
</dbReference>
<proteinExistence type="predicted"/>
<evidence type="ECO:0000313" key="1">
    <source>
        <dbReference type="EMBL" id="KIU19433.1"/>
    </source>
</evidence>
<organism evidence="1 2">
    <name type="scientific">Weissella cibaria</name>
    <dbReference type="NCBI Taxonomy" id="137591"/>
    <lineage>
        <taxon>Bacteria</taxon>
        <taxon>Bacillati</taxon>
        <taxon>Bacillota</taxon>
        <taxon>Bacilli</taxon>
        <taxon>Lactobacillales</taxon>
        <taxon>Lactobacillaceae</taxon>
        <taxon>Weissella</taxon>
    </lineage>
</organism>
<protein>
    <submittedName>
        <fullName evidence="1">Uncharacterized protein</fullName>
    </submittedName>
</protein>
<comment type="caution">
    <text evidence="1">The sequence shown here is derived from an EMBL/GenBank/DDBJ whole genome shotgun (WGS) entry which is preliminary data.</text>
</comment>
<sequence length="197" mass="22085">MSKNIWEKIKDNVRGVQGKFKRSYVPTTTPEEVALANQLKMTLPSTIATYIYVSGEWDTMANRALSGSVILSTDTPAEQNAVRHQAISSAYDAELFATVDALSAIDLVKRQTGHFVLVTGLTDFVRNYNDFTLAQHFSELPERPTSTDRLYHDFVQLAATYQSLRVVAGSEKDKQQTNFVAQKLNRMLAGYRDSRGK</sequence>
<dbReference type="AlphaFoldDB" id="A0A0D1JCZ1"/>
<evidence type="ECO:0000313" key="2">
    <source>
        <dbReference type="Proteomes" id="UP000032289"/>
    </source>
</evidence>
<dbReference type="PATRIC" id="fig|137591.24.peg.2331"/>
<dbReference type="RefSeq" id="WP_043942019.1">
    <property type="nucleotide sequence ID" value="NZ_JWHT01000080.1"/>
</dbReference>
<gene>
    <name evidence="1" type="ORF">ab3b_02374</name>
</gene>
<dbReference type="Proteomes" id="UP000032289">
    <property type="component" value="Unassembled WGS sequence"/>
</dbReference>
<reference evidence="1 2" key="1">
    <citation type="journal article" date="2015" name="Microbiology (Mosc.)">
        <title>Genomics of the Weissella cibaria species with an examination of its metabolic traits.</title>
        <authorList>
            <person name="Lynch K.M."/>
            <person name="Lucid A."/>
            <person name="Arendt E.K."/>
            <person name="Sleator R.D."/>
            <person name="Lucey B."/>
            <person name="Coffey A."/>
        </authorList>
    </citation>
    <scope>NUCLEOTIDE SEQUENCE [LARGE SCALE GENOMIC DNA]</scope>
    <source>
        <strain evidence="1 2">AB3b</strain>
    </source>
</reference>
<name>A0A0D1JCZ1_9LACO</name>